<feature type="transmembrane region" description="Helical" evidence="9">
    <location>
        <begin position="285"/>
        <end position="306"/>
    </location>
</feature>
<evidence type="ECO:0000256" key="5">
    <source>
        <dbReference type="ARBA" id="ARBA00022927"/>
    </source>
</evidence>
<reference evidence="13 14" key="1">
    <citation type="submission" date="2018-05" db="EMBL/GenBank/DDBJ databases">
        <title>Animal gut microbial communities from fecal samples from Wisconsin, USA.</title>
        <authorList>
            <person name="Neumann A."/>
        </authorList>
    </citation>
    <scope>NUCLEOTIDE SEQUENCE [LARGE SCALE GENOMIC DNA]</scope>
    <source>
        <strain evidence="13 14">UWS4</strain>
    </source>
</reference>
<comment type="subunit">
    <text evidence="9">Component of the Sec protein translocase complex. Heterotrimer consisting of SecY, SecE and SecG subunits. The heterotrimers can form oligomers, although 1 heterotrimer is thought to be able to translocate proteins. Interacts with the ribosome. Interacts with SecDF, and other proteins may be involved. Interacts with SecA.</text>
</comment>
<evidence type="ECO:0000256" key="6">
    <source>
        <dbReference type="ARBA" id="ARBA00022989"/>
    </source>
</evidence>
<evidence type="ECO:0000256" key="3">
    <source>
        <dbReference type="ARBA" id="ARBA00022448"/>
    </source>
</evidence>
<evidence type="ECO:0000256" key="1">
    <source>
        <dbReference type="ARBA" id="ARBA00004141"/>
    </source>
</evidence>
<comment type="similarity">
    <text evidence="2 9 12">Belongs to the SecY/SEC61-alpha family.</text>
</comment>
<feature type="transmembrane region" description="Helical" evidence="9">
    <location>
        <begin position="166"/>
        <end position="186"/>
    </location>
</feature>
<protein>
    <recommendedName>
        <fullName evidence="9 10">Protein translocase subunit SecY</fullName>
    </recommendedName>
</protein>
<dbReference type="InterPro" id="IPR026593">
    <property type="entry name" value="SecY"/>
</dbReference>
<dbReference type="Pfam" id="PF00344">
    <property type="entry name" value="SecY"/>
    <property type="match status" value="1"/>
</dbReference>
<keyword evidence="14" id="KW-1185">Reference proteome</keyword>
<evidence type="ECO:0000256" key="10">
    <source>
        <dbReference type="RuleBase" id="RU000537"/>
    </source>
</evidence>
<keyword evidence="8 9" id="KW-0472">Membrane</keyword>
<dbReference type="PROSITE" id="PS00756">
    <property type="entry name" value="SECY_2"/>
    <property type="match status" value="1"/>
</dbReference>
<dbReference type="InterPro" id="IPR002208">
    <property type="entry name" value="SecY/SEC61-alpha"/>
</dbReference>
<feature type="transmembrane region" description="Helical" evidence="9">
    <location>
        <begin position="198"/>
        <end position="216"/>
    </location>
</feature>
<dbReference type="Proteomes" id="UP000245523">
    <property type="component" value="Unassembled WGS sequence"/>
</dbReference>
<dbReference type="InterPro" id="IPR023201">
    <property type="entry name" value="SecY_dom_sf"/>
</dbReference>
<feature type="transmembrane region" description="Helical" evidence="9">
    <location>
        <begin position="406"/>
        <end position="426"/>
    </location>
</feature>
<evidence type="ECO:0000256" key="9">
    <source>
        <dbReference type="HAMAP-Rule" id="MF_01465"/>
    </source>
</evidence>
<evidence type="ECO:0000256" key="8">
    <source>
        <dbReference type="ARBA" id="ARBA00023136"/>
    </source>
</evidence>
<dbReference type="PROSITE" id="PS00755">
    <property type="entry name" value="SECY_1"/>
    <property type="match status" value="1"/>
</dbReference>
<feature type="transmembrane region" description="Helical" evidence="9">
    <location>
        <begin position="71"/>
        <end position="99"/>
    </location>
</feature>
<evidence type="ECO:0000256" key="2">
    <source>
        <dbReference type="ARBA" id="ARBA00005751"/>
    </source>
</evidence>
<dbReference type="NCBIfam" id="TIGR00967">
    <property type="entry name" value="3a0501s007"/>
    <property type="match status" value="1"/>
</dbReference>
<feature type="transmembrane region" description="Helical" evidence="9">
    <location>
        <begin position="228"/>
        <end position="249"/>
    </location>
</feature>
<dbReference type="PANTHER" id="PTHR10906">
    <property type="entry name" value="SECY/SEC61-ALPHA FAMILY MEMBER"/>
    <property type="match status" value="1"/>
</dbReference>
<feature type="transmembrane region" description="Helical" evidence="9">
    <location>
        <begin position="24"/>
        <end position="51"/>
    </location>
</feature>
<gene>
    <name evidence="9" type="primary">secY</name>
    <name evidence="13" type="ORF">B0H50_11245</name>
</gene>
<keyword evidence="9" id="KW-1003">Cell membrane</keyword>
<evidence type="ECO:0000313" key="13">
    <source>
        <dbReference type="EMBL" id="PWL00174.1"/>
    </source>
</evidence>
<keyword evidence="6 9" id="KW-1133">Transmembrane helix</keyword>
<name>A0ABX5LPE9_9BACT</name>
<keyword evidence="3 9" id="KW-0813">Transport</keyword>
<dbReference type="SUPFAM" id="SSF103491">
    <property type="entry name" value="Preprotein translocase SecY subunit"/>
    <property type="match status" value="1"/>
</dbReference>
<feature type="transmembrane region" description="Helical" evidence="9">
    <location>
        <begin position="378"/>
        <end position="400"/>
    </location>
</feature>
<keyword evidence="7 9" id="KW-0811">Translocation</keyword>
<dbReference type="Gene3D" id="1.10.3370.10">
    <property type="entry name" value="SecY subunit domain"/>
    <property type="match status" value="1"/>
</dbReference>
<feature type="transmembrane region" description="Helical" evidence="9">
    <location>
        <begin position="119"/>
        <end position="139"/>
    </location>
</feature>
<evidence type="ECO:0000256" key="7">
    <source>
        <dbReference type="ARBA" id="ARBA00023010"/>
    </source>
</evidence>
<dbReference type="PIRSF" id="PIRSF004557">
    <property type="entry name" value="SecY"/>
    <property type="match status" value="1"/>
</dbReference>
<comment type="caution">
    <text evidence="13">The sequence shown here is derived from an EMBL/GenBank/DDBJ whole genome shotgun (WGS) entry which is preliminary data.</text>
</comment>
<comment type="subcellular location">
    <subcellularLocation>
        <location evidence="9">Cell membrane</location>
        <topology evidence="9">Multi-pass membrane protein</topology>
    </subcellularLocation>
    <subcellularLocation>
        <location evidence="1 11">Membrane</location>
        <topology evidence="1 11">Multi-pass membrane protein</topology>
    </subcellularLocation>
</comment>
<evidence type="ECO:0000256" key="4">
    <source>
        <dbReference type="ARBA" id="ARBA00022692"/>
    </source>
</evidence>
<dbReference type="EMBL" id="QGHD01000012">
    <property type="protein sequence ID" value="PWL00174.1"/>
    <property type="molecule type" value="Genomic_DNA"/>
</dbReference>
<evidence type="ECO:0000256" key="11">
    <source>
        <dbReference type="RuleBase" id="RU003484"/>
    </source>
</evidence>
<comment type="function">
    <text evidence="9 10">The central subunit of the protein translocation channel SecYEG. Consists of two halves formed by TMs 1-5 and 6-10. These two domains form a lateral gate at the front which open onto the bilayer between TMs 2 and 7, and are clamped together by SecE at the back. The channel is closed by both a pore ring composed of hydrophobic SecY resides and a short helix (helix 2A) on the extracellular side of the membrane which forms a plug. The plug probably moves laterally to allow the channel to open. The ring and the pore may move independently.</text>
</comment>
<dbReference type="PRINTS" id="PR00303">
    <property type="entry name" value="SECYTRNLCASE"/>
</dbReference>
<keyword evidence="4 9" id="KW-0812">Transmembrane</keyword>
<keyword evidence="5 9" id="KW-0653">Protein transport</keyword>
<organism evidence="13 14">
    <name type="scientific">Hallerella porci</name>
    <dbReference type="NCBI Taxonomy" id="1945871"/>
    <lineage>
        <taxon>Bacteria</taxon>
        <taxon>Pseudomonadati</taxon>
        <taxon>Fibrobacterota</taxon>
        <taxon>Fibrobacteria</taxon>
        <taxon>Fibrobacterales</taxon>
        <taxon>Fibrobacteraceae</taxon>
        <taxon>Hallerella</taxon>
    </lineage>
</organism>
<dbReference type="HAMAP" id="MF_01465">
    <property type="entry name" value="SecY"/>
    <property type="match status" value="1"/>
</dbReference>
<proteinExistence type="inferred from homology"/>
<dbReference type="RefSeq" id="WP_106198844.1">
    <property type="nucleotide sequence ID" value="NZ_JAXEIU010000041.1"/>
</dbReference>
<dbReference type="InterPro" id="IPR030659">
    <property type="entry name" value="SecY_CS"/>
</dbReference>
<accession>A0ABX5LPE9</accession>
<sequence>MEALKKAIDGFVNAFKMEDLRKRILFTLGILIVYRIGSHITIPGVDATVLAEYFRNSNNMFGLYDSFTGGAFAKATVFALGIMPYISASIIIQLMGSVIPAIQMLQKEGQEGRAKLNQYTRYFTVLLGALQGWGVAVWLSSLKVSTATGTGISVLTDGFQSGLGNVGFRLLATLTFTTGTIFVMYLGERITAKGVGNGISLIIFAGIVGGLPRAFIREFEMFTEGIQPLAIEIFILAIVVAIIGFIVFVEQATRRIPLQSPRRVVGRQVMGGQASYLPFKVNTAGVIPVIFASSIMFVPAIIASWMPNVSWAQSFASAFVPGHITYSVIFAALIIFFTYFYTAIQYNPTDIADNLKKSGGFIPGIRPGKKTAEYIDHILTRISLPGSIFLAVISVGPLHLKDALNMSFYIGGTSVLIVVGVALDTLRQLEAHLHTNNYAGFLKHGRIRGRMAS</sequence>
<evidence type="ECO:0000313" key="14">
    <source>
        <dbReference type="Proteomes" id="UP000245523"/>
    </source>
</evidence>
<feature type="transmembrane region" description="Helical" evidence="9">
    <location>
        <begin position="318"/>
        <end position="341"/>
    </location>
</feature>
<evidence type="ECO:0000256" key="12">
    <source>
        <dbReference type="RuleBase" id="RU004349"/>
    </source>
</evidence>